<organism evidence="17 18">
    <name type="scientific">Cardamine amara subsp. amara</name>
    <dbReference type="NCBI Taxonomy" id="228776"/>
    <lineage>
        <taxon>Eukaryota</taxon>
        <taxon>Viridiplantae</taxon>
        <taxon>Streptophyta</taxon>
        <taxon>Embryophyta</taxon>
        <taxon>Tracheophyta</taxon>
        <taxon>Spermatophyta</taxon>
        <taxon>Magnoliopsida</taxon>
        <taxon>eudicotyledons</taxon>
        <taxon>Gunneridae</taxon>
        <taxon>Pentapetalae</taxon>
        <taxon>rosids</taxon>
        <taxon>malvids</taxon>
        <taxon>Brassicales</taxon>
        <taxon>Brassicaceae</taxon>
        <taxon>Cardamineae</taxon>
        <taxon>Cardamine</taxon>
    </lineage>
</organism>
<comment type="subcellular location">
    <subcellularLocation>
        <location evidence="2">Endoplasmic reticulum membrane</location>
        <topology evidence="2">Single-pass type II membrane protein</topology>
    </subcellularLocation>
</comment>
<keyword evidence="10" id="KW-1133">Transmembrane helix</keyword>
<evidence type="ECO:0000256" key="12">
    <source>
        <dbReference type="ARBA" id="ARBA00023004"/>
    </source>
</evidence>
<feature type="chain" id="PRO_5044747311" description="procollagen-proline 4-dioxygenase" evidence="15">
    <location>
        <begin position="19"/>
        <end position="297"/>
    </location>
</feature>
<comment type="cofactor">
    <cofactor evidence="1">
        <name>L-ascorbate</name>
        <dbReference type="ChEBI" id="CHEBI:38290"/>
    </cofactor>
</comment>
<evidence type="ECO:0000313" key="18">
    <source>
        <dbReference type="Proteomes" id="UP001558713"/>
    </source>
</evidence>
<accession>A0ABD1AVM4</accession>
<evidence type="ECO:0000256" key="8">
    <source>
        <dbReference type="ARBA" id="ARBA00022964"/>
    </source>
</evidence>
<keyword evidence="8" id="KW-0223">Dioxygenase</keyword>
<evidence type="ECO:0000256" key="1">
    <source>
        <dbReference type="ARBA" id="ARBA00001961"/>
    </source>
</evidence>
<reference evidence="17 18" key="1">
    <citation type="submission" date="2024-04" db="EMBL/GenBank/DDBJ databases">
        <title>Genome assembly C_amara_ONT_v2.</title>
        <authorList>
            <person name="Yant L."/>
            <person name="Moore C."/>
            <person name="Slenker M."/>
        </authorList>
    </citation>
    <scope>NUCLEOTIDE SEQUENCE [LARGE SCALE GENOMIC DNA]</scope>
    <source>
        <tissue evidence="17">Leaf</tissue>
    </source>
</reference>
<sequence length="297" mass="32800">MACLSQIFLILMIMSSSSSPLCSGGSRKELQDKDSMGKTQSSYVIGSQFVDPRRVLQLSWQPRVFLYRGFLSEEECDHLVSLVNSGDADGKTKLASSGYVLDVLDPVIAGIEEKISAWTFLPRDNSGSIKVRSYTSEQSGNKLDYFGEESSSVSHESLLATVILYVSNTTQGGELLFPNSEVELKKSTWSECSETGSNILRPVKGNAILFFSRHLNSSLDKTSTHLRCPVVKGKLLVATKLIYAKKQSTRNEESEECSDEDENCGRWAELGECKKNPVYMIGSPDYFGTCRKSCNAC</sequence>
<keyword evidence="18" id="KW-1185">Reference proteome</keyword>
<keyword evidence="11" id="KW-0560">Oxidoreductase</keyword>
<dbReference type="GO" id="GO:0046872">
    <property type="term" value="F:metal ion binding"/>
    <property type="evidence" value="ECO:0007669"/>
    <property type="project" value="UniProtKB-KW"/>
</dbReference>
<dbReference type="PROSITE" id="PS51670">
    <property type="entry name" value="SHKT"/>
    <property type="match status" value="1"/>
</dbReference>
<keyword evidence="12" id="KW-0408">Iron</keyword>
<dbReference type="EC" id="1.14.11.2" evidence="4"/>
<dbReference type="AlphaFoldDB" id="A0ABD1AVM4"/>
<comment type="similarity">
    <text evidence="3">Belongs to the P4HA family.</text>
</comment>
<feature type="signal peptide" evidence="15">
    <location>
        <begin position="1"/>
        <end position="18"/>
    </location>
</feature>
<evidence type="ECO:0000256" key="5">
    <source>
        <dbReference type="ARBA" id="ARBA00022692"/>
    </source>
</evidence>
<dbReference type="PANTHER" id="PTHR10869">
    <property type="entry name" value="PROLYL 4-HYDROXYLASE ALPHA SUBUNIT"/>
    <property type="match status" value="1"/>
</dbReference>
<evidence type="ECO:0000256" key="9">
    <source>
        <dbReference type="ARBA" id="ARBA00022968"/>
    </source>
</evidence>
<evidence type="ECO:0000256" key="15">
    <source>
        <dbReference type="SAM" id="SignalP"/>
    </source>
</evidence>
<evidence type="ECO:0000256" key="11">
    <source>
        <dbReference type="ARBA" id="ARBA00023002"/>
    </source>
</evidence>
<dbReference type="SMART" id="SM00254">
    <property type="entry name" value="ShKT"/>
    <property type="match status" value="1"/>
</dbReference>
<evidence type="ECO:0000256" key="2">
    <source>
        <dbReference type="ARBA" id="ARBA00004648"/>
    </source>
</evidence>
<keyword evidence="7" id="KW-0256">Endoplasmic reticulum</keyword>
<evidence type="ECO:0000256" key="14">
    <source>
        <dbReference type="ARBA" id="ARBA00049169"/>
    </source>
</evidence>
<dbReference type="InterPro" id="IPR003582">
    <property type="entry name" value="ShKT_dom"/>
</dbReference>
<protein>
    <recommendedName>
        <fullName evidence="4">procollagen-proline 4-dioxygenase</fullName>
        <ecNumber evidence="4">1.14.11.2</ecNumber>
    </recommendedName>
</protein>
<keyword evidence="6" id="KW-0479">Metal-binding</keyword>
<comment type="catalytic activity">
    <reaction evidence="14">
        <text>L-prolyl-[collagen] + 2-oxoglutarate + O2 = trans-4-hydroxy-L-prolyl-[collagen] + succinate + CO2</text>
        <dbReference type="Rhea" id="RHEA:18945"/>
        <dbReference type="Rhea" id="RHEA-COMP:11676"/>
        <dbReference type="Rhea" id="RHEA-COMP:11680"/>
        <dbReference type="ChEBI" id="CHEBI:15379"/>
        <dbReference type="ChEBI" id="CHEBI:16526"/>
        <dbReference type="ChEBI" id="CHEBI:16810"/>
        <dbReference type="ChEBI" id="CHEBI:30031"/>
        <dbReference type="ChEBI" id="CHEBI:50342"/>
        <dbReference type="ChEBI" id="CHEBI:61965"/>
        <dbReference type="EC" id="1.14.11.2"/>
    </reaction>
</comment>
<dbReference type="GO" id="GO:0005789">
    <property type="term" value="C:endoplasmic reticulum membrane"/>
    <property type="evidence" value="ECO:0007669"/>
    <property type="project" value="UniProtKB-SubCell"/>
</dbReference>
<dbReference type="PANTHER" id="PTHR10869:SF102">
    <property type="entry name" value="PROLYL 4-HYDROXYLASE 12-RELATED"/>
    <property type="match status" value="1"/>
</dbReference>
<evidence type="ECO:0000256" key="13">
    <source>
        <dbReference type="ARBA" id="ARBA00023136"/>
    </source>
</evidence>
<keyword evidence="15" id="KW-0732">Signal</keyword>
<evidence type="ECO:0000256" key="10">
    <source>
        <dbReference type="ARBA" id="ARBA00022989"/>
    </source>
</evidence>
<keyword evidence="9" id="KW-0735">Signal-anchor</keyword>
<evidence type="ECO:0000259" key="16">
    <source>
        <dbReference type="PROSITE" id="PS51670"/>
    </source>
</evidence>
<dbReference type="GO" id="GO:0004656">
    <property type="term" value="F:procollagen-proline 4-dioxygenase activity"/>
    <property type="evidence" value="ECO:0007669"/>
    <property type="project" value="UniProtKB-EC"/>
</dbReference>
<evidence type="ECO:0000256" key="6">
    <source>
        <dbReference type="ARBA" id="ARBA00022723"/>
    </source>
</evidence>
<comment type="caution">
    <text evidence="17">The sequence shown here is derived from an EMBL/GenBank/DDBJ whole genome shotgun (WGS) entry which is preliminary data.</text>
</comment>
<dbReference type="SMART" id="SM00702">
    <property type="entry name" value="P4Hc"/>
    <property type="match status" value="1"/>
</dbReference>
<dbReference type="InterPro" id="IPR045054">
    <property type="entry name" value="P4HA-like"/>
</dbReference>
<evidence type="ECO:0000256" key="4">
    <source>
        <dbReference type="ARBA" id="ARBA00012269"/>
    </source>
</evidence>
<evidence type="ECO:0000313" key="17">
    <source>
        <dbReference type="EMBL" id="KAL1202876.1"/>
    </source>
</evidence>
<dbReference type="Gene3D" id="2.60.120.620">
    <property type="entry name" value="q2cbj1_9rhob like domain"/>
    <property type="match status" value="1"/>
</dbReference>
<dbReference type="InterPro" id="IPR006620">
    <property type="entry name" value="Pro_4_hyd_alph"/>
</dbReference>
<proteinExistence type="inferred from homology"/>
<dbReference type="EMBL" id="JBANAX010000566">
    <property type="protein sequence ID" value="KAL1202876.1"/>
    <property type="molecule type" value="Genomic_DNA"/>
</dbReference>
<keyword evidence="5" id="KW-0812">Transmembrane</keyword>
<name>A0ABD1AVM4_CARAN</name>
<keyword evidence="13" id="KW-0472">Membrane</keyword>
<gene>
    <name evidence="17" type="ORF">V5N11_015131</name>
</gene>
<evidence type="ECO:0000256" key="7">
    <source>
        <dbReference type="ARBA" id="ARBA00022824"/>
    </source>
</evidence>
<evidence type="ECO:0000256" key="3">
    <source>
        <dbReference type="ARBA" id="ARBA00006511"/>
    </source>
</evidence>
<feature type="domain" description="ShKT" evidence="16">
    <location>
        <begin position="257"/>
        <end position="297"/>
    </location>
</feature>
<dbReference type="Proteomes" id="UP001558713">
    <property type="component" value="Unassembled WGS sequence"/>
</dbReference>